<name>A0A4S2FRC3_9BACT</name>
<gene>
    <name evidence="3" type="ORF">E5333_11125</name>
</gene>
<dbReference type="RefSeq" id="WP_135993631.1">
    <property type="nucleotide sequence ID" value="NZ_SRYD01000047.1"/>
</dbReference>
<dbReference type="Proteomes" id="UP000306630">
    <property type="component" value="Unassembled WGS sequence"/>
</dbReference>
<evidence type="ECO:0000313" key="4">
    <source>
        <dbReference type="Proteomes" id="UP000306630"/>
    </source>
</evidence>
<dbReference type="AlphaFoldDB" id="A0A4S2FRC3"/>
<accession>A0A4S2FRC3</accession>
<organism evidence="3 4">
    <name type="scientific">Muribaculum intestinale</name>
    <dbReference type="NCBI Taxonomy" id="1796646"/>
    <lineage>
        <taxon>Bacteria</taxon>
        <taxon>Pseudomonadati</taxon>
        <taxon>Bacteroidota</taxon>
        <taxon>Bacteroidia</taxon>
        <taxon>Bacteroidales</taxon>
        <taxon>Muribaculaceae</taxon>
        <taxon>Muribaculum</taxon>
    </lineage>
</organism>
<feature type="compositionally biased region" description="Polar residues" evidence="2">
    <location>
        <begin position="27"/>
        <end position="37"/>
    </location>
</feature>
<comment type="caution">
    <text evidence="3">The sequence shown here is derived from an EMBL/GenBank/DDBJ whole genome shotgun (WGS) entry which is preliminary data.</text>
</comment>
<feature type="compositionally biased region" description="Basic and acidic residues" evidence="2">
    <location>
        <begin position="68"/>
        <end position="82"/>
    </location>
</feature>
<feature type="region of interest" description="Disordered" evidence="2">
    <location>
        <begin position="1"/>
        <end position="111"/>
    </location>
</feature>
<keyword evidence="1" id="KW-0175">Coiled coil</keyword>
<feature type="compositionally biased region" description="Basic and acidic residues" evidence="2">
    <location>
        <begin position="96"/>
        <end position="111"/>
    </location>
</feature>
<feature type="compositionally biased region" description="Low complexity" evidence="2">
    <location>
        <begin position="43"/>
        <end position="54"/>
    </location>
</feature>
<feature type="coiled-coil region" evidence="1">
    <location>
        <begin position="211"/>
        <end position="249"/>
    </location>
</feature>
<evidence type="ECO:0000256" key="1">
    <source>
        <dbReference type="SAM" id="Coils"/>
    </source>
</evidence>
<feature type="region of interest" description="Disordered" evidence="2">
    <location>
        <begin position="266"/>
        <end position="291"/>
    </location>
</feature>
<proteinExistence type="predicted"/>
<sequence length="380" mass="42643">MAALDDILNGGTSSIKPVQVSPPPIDSQLNEAVNTVGSKPVAQPTTTTTTTPQPEAKQTPGTDGQEQQENRQEQTEDKKRLSYVEMFEALNPQKPETAEERAKREKREKREAMLAAVGDGISALSNLFFTTQYAPNAYDPSKGMSAKARERWDKLRLEREANRRAYSDGYLRALAMDEAGEREDRNWRHTLERERIADERYEIKAAQDKAMADLNEQLRRHQITAAEHKAEQERIAAQFAEETEKLKQENLRAGVRQKDAAAGASYASANASNAKAEETRGGNGRGTKRTLKIGEKTYSYSSPEDYDRAVEGYAKQYGVPLYMAYQDGWDGRKPKWTTRRKPIAQIAAEVEAKATGKASKDDFSQYEVGDADDFSQYEKK</sequence>
<protein>
    <submittedName>
        <fullName evidence="3">Uncharacterized protein</fullName>
    </submittedName>
</protein>
<evidence type="ECO:0000256" key="2">
    <source>
        <dbReference type="SAM" id="MobiDB-lite"/>
    </source>
</evidence>
<reference evidence="3 4" key="1">
    <citation type="submission" date="2019-04" db="EMBL/GenBank/DDBJ databases">
        <title>Microbes associate with the intestines of laboratory mice.</title>
        <authorList>
            <person name="Navarre W."/>
            <person name="Wong E."/>
            <person name="Huang K."/>
            <person name="Tropini C."/>
            <person name="Ng K."/>
            <person name="Yu B."/>
        </authorList>
    </citation>
    <scope>NUCLEOTIDE SEQUENCE [LARGE SCALE GENOMIC DNA]</scope>
    <source>
        <strain evidence="3 4">NM06_A21</strain>
    </source>
</reference>
<dbReference type="EMBL" id="SRYD01000047">
    <property type="protein sequence ID" value="TGY71725.1"/>
    <property type="molecule type" value="Genomic_DNA"/>
</dbReference>
<evidence type="ECO:0000313" key="3">
    <source>
        <dbReference type="EMBL" id="TGY71725.1"/>
    </source>
</evidence>